<dbReference type="PANTHER" id="PTHR34934:SF1">
    <property type="entry name" value="FLAVIN-DEPENDENT THYMIDYLATE SYNTHASE"/>
    <property type="match status" value="1"/>
</dbReference>
<dbReference type="GO" id="GO:0070402">
    <property type="term" value="F:NADPH binding"/>
    <property type="evidence" value="ECO:0007669"/>
    <property type="project" value="TreeGrafter"/>
</dbReference>
<sequence>MKVELLGHYGSDLLVANCARTSFDRQHEAFTEGDARLIRFLAREGHNSPFFHPQATLRISAAIPIARQLLRHQVGLAVSEVSRRYVRSSPEFEALVWRHSNPDVKQGSAGPMSADEQADWTAIYDQHCRNAVRAYEAMLEAGVAPEQARFILPQGMLTTWTWTGSLFAFARVCRERLAPDAQSEVRDVARAIARIMSGCFHHSWAALVPQEAA</sequence>
<dbReference type="CDD" id="cd20175">
    <property type="entry name" value="ThyX"/>
    <property type="match status" value="1"/>
</dbReference>
<dbReference type="KEGG" id="rgi:RGI145_19470"/>
<dbReference type="PROSITE" id="PS51331">
    <property type="entry name" value="THYX"/>
    <property type="match status" value="1"/>
</dbReference>
<reference evidence="2 3" key="1">
    <citation type="submission" date="2016-05" db="EMBL/GenBank/DDBJ databases">
        <title>Complete Genome and Methylome Analysis of Psychrotrophic Bacterial Isolates from Antarctic Lake Untersee.</title>
        <authorList>
            <person name="Fomenkov A."/>
            <person name="Akimov V.N."/>
            <person name="Vasilyeva L.V."/>
            <person name="Andersen D."/>
            <person name="Vincze T."/>
            <person name="Roberts R.J."/>
        </authorList>
    </citation>
    <scope>NUCLEOTIDE SEQUENCE [LARGE SCALE GENOMIC DNA]</scope>
    <source>
        <strain evidence="2 3">U14-5</strain>
    </source>
</reference>
<dbReference type="EMBL" id="CP015584">
    <property type="protein sequence ID" value="APT59529.1"/>
    <property type="molecule type" value="Genomic_DNA"/>
</dbReference>
<evidence type="ECO:0000256" key="1">
    <source>
        <dbReference type="NCBIfam" id="TIGR02170"/>
    </source>
</evidence>
<protein>
    <recommendedName>
        <fullName evidence="1">FAD-dependent thymidylate synthase</fullName>
        <ecNumber evidence="1">2.1.1.148</ecNumber>
    </recommendedName>
</protein>
<evidence type="ECO:0000313" key="2">
    <source>
        <dbReference type="EMBL" id="APT59529.1"/>
    </source>
</evidence>
<dbReference type="InterPro" id="IPR003669">
    <property type="entry name" value="Thymidylate_synthase_ThyX"/>
</dbReference>
<dbReference type="Proteomes" id="UP000185494">
    <property type="component" value="Chromosome 2"/>
</dbReference>
<name>A0A1L7ALC8_9PROT</name>
<dbReference type="GO" id="GO:0050797">
    <property type="term" value="F:thymidylate synthase (FAD) activity"/>
    <property type="evidence" value="ECO:0007669"/>
    <property type="project" value="UniProtKB-UniRule"/>
</dbReference>
<dbReference type="SUPFAM" id="SSF69796">
    <property type="entry name" value="Thymidylate synthase-complementing protein Thy1"/>
    <property type="match status" value="1"/>
</dbReference>
<dbReference type="InterPro" id="IPR036098">
    <property type="entry name" value="Thymidylate_synthase_ThyX_sf"/>
</dbReference>
<accession>A0A1L7ALC8</accession>
<evidence type="ECO:0000313" key="3">
    <source>
        <dbReference type="Proteomes" id="UP000185494"/>
    </source>
</evidence>
<dbReference type="RefSeq" id="WP_075800241.1">
    <property type="nucleotide sequence ID" value="NZ_CP015584.1"/>
</dbReference>
<organism evidence="2 3">
    <name type="scientific">Roseomonas gilardii</name>
    <dbReference type="NCBI Taxonomy" id="257708"/>
    <lineage>
        <taxon>Bacteria</taxon>
        <taxon>Pseudomonadati</taxon>
        <taxon>Pseudomonadota</taxon>
        <taxon>Alphaproteobacteria</taxon>
        <taxon>Acetobacterales</taxon>
        <taxon>Roseomonadaceae</taxon>
        <taxon>Roseomonas</taxon>
    </lineage>
</organism>
<dbReference type="AlphaFoldDB" id="A0A1L7ALC8"/>
<dbReference type="GO" id="GO:0006231">
    <property type="term" value="P:dTMP biosynthetic process"/>
    <property type="evidence" value="ECO:0007669"/>
    <property type="project" value="UniProtKB-UniRule"/>
</dbReference>
<dbReference type="EC" id="2.1.1.148" evidence="1"/>
<dbReference type="Pfam" id="PF02511">
    <property type="entry name" value="Thy1"/>
    <property type="match status" value="1"/>
</dbReference>
<dbReference type="Gene3D" id="3.30.1360.170">
    <property type="match status" value="1"/>
</dbReference>
<gene>
    <name evidence="2" type="ORF">RGI145_19470</name>
</gene>
<dbReference type="PANTHER" id="PTHR34934">
    <property type="entry name" value="FLAVIN-DEPENDENT THYMIDYLATE SYNTHASE"/>
    <property type="match status" value="1"/>
</dbReference>
<proteinExistence type="predicted"/>
<dbReference type="NCBIfam" id="TIGR02170">
    <property type="entry name" value="thyX"/>
    <property type="match status" value="1"/>
</dbReference>
<dbReference type="GO" id="GO:0050660">
    <property type="term" value="F:flavin adenine dinucleotide binding"/>
    <property type="evidence" value="ECO:0007669"/>
    <property type="project" value="UniProtKB-UniRule"/>
</dbReference>
<dbReference type="STRING" id="257708.RGI145_19470"/>
<dbReference type="GO" id="GO:0004799">
    <property type="term" value="F:thymidylate synthase activity"/>
    <property type="evidence" value="ECO:0007669"/>
    <property type="project" value="TreeGrafter"/>
</dbReference>